<gene>
    <name evidence="2" type="ORF">FOXG_19611</name>
</gene>
<reference evidence="2" key="1">
    <citation type="submission" date="2007-04" db="EMBL/GenBank/DDBJ databases">
        <authorList>
            <consortium name="The Broad Institute Genome Sequencing Platform"/>
            <person name="Birren B."/>
            <person name="Lander E."/>
            <person name="Galagan J."/>
            <person name="Nusbaum C."/>
            <person name="Devon K."/>
            <person name="Ma L.-J."/>
            <person name="Jaffe D."/>
            <person name="Butler J."/>
            <person name="Alvarez P."/>
            <person name="Gnerre S."/>
            <person name="Grabherr M."/>
            <person name="Kleber M."/>
            <person name="Mauceli E."/>
            <person name="Brockman W."/>
            <person name="MacCallum I.A."/>
            <person name="Young S."/>
            <person name="LaButti K."/>
            <person name="DeCaprio D."/>
            <person name="Crawford M."/>
            <person name="Koehrsen M."/>
            <person name="Engels R."/>
            <person name="Montgomery P."/>
            <person name="Pearson M."/>
            <person name="Howarth C."/>
            <person name="Larson L."/>
            <person name="White J."/>
            <person name="O'Leary S."/>
            <person name="Kodira C."/>
            <person name="Zeng Q."/>
            <person name="Yandava C."/>
            <person name="Alvarado L."/>
            <person name="Kistler C."/>
            <person name="Shim W.-B."/>
            <person name="Kang S."/>
            <person name="Woloshuk C."/>
        </authorList>
    </citation>
    <scope>NUCLEOTIDE SEQUENCE</scope>
    <source>
        <strain evidence="2">4287</strain>
    </source>
</reference>
<dbReference type="OrthoDB" id="10484463at2759"/>
<evidence type="ECO:0000313" key="3">
    <source>
        <dbReference type="Proteomes" id="UP000009097"/>
    </source>
</evidence>
<proteinExistence type="predicted"/>
<evidence type="ECO:0000256" key="1">
    <source>
        <dbReference type="SAM" id="MobiDB-lite"/>
    </source>
</evidence>
<dbReference type="AlphaFoldDB" id="A0A0J9V4T8"/>
<dbReference type="VEuPathDB" id="FungiDB:FOXG_19611"/>
<accession>A0A0J9V4T8</accession>
<dbReference type="GeneID" id="28960317"/>
<feature type="region of interest" description="Disordered" evidence="1">
    <location>
        <begin position="58"/>
        <end position="84"/>
    </location>
</feature>
<protein>
    <submittedName>
        <fullName evidence="2">Uncharacterized protein</fullName>
    </submittedName>
</protein>
<dbReference type="Proteomes" id="UP000009097">
    <property type="component" value="Unassembled WGS sequence"/>
</dbReference>
<dbReference type="KEGG" id="fox:FOXG_19611"/>
<dbReference type="EMBL" id="DS231704">
    <property type="protein sequence ID" value="KNB06250.1"/>
    <property type="molecule type" value="Genomic_DNA"/>
</dbReference>
<feature type="compositionally biased region" description="Polar residues" evidence="1">
    <location>
        <begin position="58"/>
        <end position="76"/>
    </location>
</feature>
<dbReference type="RefSeq" id="XP_018244295.1">
    <property type="nucleotide sequence ID" value="XM_018399872.1"/>
</dbReference>
<feature type="compositionally biased region" description="Polar residues" evidence="1">
    <location>
        <begin position="16"/>
        <end position="25"/>
    </location>
</feature>
<name>A0A0J9V4T8_FUSO4</name>
<organism evidence="2 3">
    <name type="scientific">Fusarium oxysporum f. sp. lycopersici (strain 4287 / CBS 123668 / FGSC 9935 / NRRL 34936)</name>
    <name type="common">Fusarium vascular wilt of tomato</name>
    <dbReference type="NCBI Taxonomy" id="426428"/>
    <lineage>
        <taxon>Eukaryota</taxon>
        <taxon>Fungi</taxon>
        <taxon>Dikarya</taxon>
        <taxon>Ascomycota</taxon>
        <taxon>Pezizomycotina</taxon>
        <taxon>Sordariomycetes</taxon>
        <taxon>Hypocreomycetidae</taxon>
        <taxon>Hypocreales</taxon>
        <taxon>Nectriaceae</taxon>
        <taxon>Fusarium</taxon>
        <taxon>Fusarium oxysporum species complex</taxon>
    </lineage>
</organism>
<evidence type="ECO:0000313" key="2">
    <source>
        <dbReference type="EMBL" id="KNB06250.1"/>
    </source>
</evidence>
<feature type="region of interest" description="Disordered" evidence="1">
    <location>
        <begin position="1"/>
        <end position="25"/>
    </location>
</feature>
<sequence>MPQQTDIPSIPEVSEGNKQQHMPLPQTNSHILVTTARTDNTTLIASITNCSRKAQFSQPIESSQLSKKNIPQSGAFSNRGDERCNDRNCITVHDTPILPQHLFSPTSQMQTPSHHNRTETNKNISTAVLPLALLSPNQSFIRITAARHSNESEMEQHSIEDEALDRIRKNLTQLGVELQENTRQQIRFIGEAEWVDIKHDG</sequence>
<reference evidence="2" key="2">
    <citation type="journal article" date="2010" name="Nature">
        <title>Comparative genomics reveals mobile pathogenicity chromosomes in Fusarium.</title>
        <authorList>
            <person name="Ma L.J."/>
            <person name="van der Does H.C."/>
            <person name="Borkovich K.A."/>
            <person name="Coleman J.J."/>
            <person name="Daboussi M.J."/>
            <person name="Di Pietro A."/>
            <person name="Dufresne M."/>
            <person name="Freitag M."/>
            <person name="Grabherr M."/>
            <person name="Henrissat B."/>
            <person name="Houterman P.M."/>
            <person name="Kang S."/>
            <person name="Shim W.B."/>
            <person name="Woloshuk C."/>
            <person name="Xie X."/>
            <person name="Xu J.R."/>
            <person name="Antoniw J."/>
            <person name="Baker S.E."/>
            <person name="Bluhm B.H."/>
            <person name="Breakspear A."/>
            <person name="Brown D.W."/>
            <person name="Butchko R.A."/>
            <person name="Chapman S."/>
            <person name="Coulson R."/>
            <person name="Coutinho P.M."/>
            <person name="Danchin E.G."/>
            <person name="Diener A."/>
            <person name="Gale L.R."/>
            <person name="Gardiner D.M."/>
            <person name="Goff S."/>
            <person name="Hammond-Kosack K.E."/>
            <person name="Hilburn K."/>
            <person name="Hua-Van A."/>
            <person name="Jonkers W."/>
            <person name="Kazan K."/>
            <person name="Kodira C.D."/>
            <person name="Koehrsen M."/>
            <person name="Kumar L."/>
            <person name="Lee Y.H."/>
            <person name="Li L."/>
            <person name="Manners J.M."/>
            <person name="Miranda-Saavedra D."/>
            <person name="Mukherjee M."/>
            <person name="Park G."/>
            <person name="Park J."/>
            <person name="Park S.Y."/>
            <person name="Proctor R.H."/>
            <person name="Regev A."/>
            <person name="Ruiz-Roldan M.C."/>
            <person name="Sain D."/>
            <person name="Sakthikumar S."/>
            <person name="Sykes S."/>
            <person name="Schwartz D.C."/>
            <person name="Turgeon B.G."/>
            <person name="Wapinski I."/>
            <person name="Yoder O."/>
            <person name="Young S."/>
            <person name="Zeng Q."/>
            <person name="Zhou S."/>
            <person name="Galagan J."/>
            <person name="Cuomo C.A."/>
            <person name="Kistler H.C."/>
            <person name="Rep M."/>
        </authorList>
    </citation>
    <scope>NUCLEOTIDE SEQUENCE [LARGE SCALE GENOMIC DNA]</scope>
    <source>
        <strain evidence="2">4287</strain>
    </source>
</reference>